<dbReference type="Pfam" id="PF13274">
    <property type="entry name" value="SocA_Panacea"/>
    <property type="match status" value="1"/>
</dbReference>
<proteinExistence type="predicted"/>
<sequence length="182" mass="20333">MSAGYDPRAVANLMLDEASRSDLRLGHIQLQKLLYFSHGIHLVQTKSPLVSGYFEAWQYGPVHPTVYRAFKQAGREAIQFRATGQDPLTGECRRIEDVKDSEIVNLIRRVLGSYGSLPTGRLVDLSHAKDSPWWYIVEQGRAGVAFGMRISDSVIADRFRHHKVSVGPEPLSGEPLDDTPFA</sequence>
<dbReference type="OrthoDB" id="9799173at2"/>
<evidence type="ECO:0000313" key="3">
    <source>
        <dbReference type="Proteomes" id="UP000323608"/>
    </source>
</evidence>
<dbReference type="RefSeq" id="WP_149635014.1">
    <property type="nucleotide sequence ID" value="NZ_VNIP01000007.1"/>
</dbReference>
<protein>
    <submittedName>
        <fullName evidence="2">DUF4065 domain-containing protein</fullName>
    </submittedName>
</protein>
<dbReference type="InterPro" id="IPR025272">
    <property type="entry name" value="SocA_Panacea"/>
</dbReference>
<dbReference type="NCBIfam" id="NF047745">
    <property type="entry name" value="SocA_antitoxin"/>
    <property type="match status" value="1"/>
</dbReference>
<feature type="domain" description="Antitoxin SocA-like Panacea" evidence="1">
    <location>
        <begin position="30"/>
        <end position="133"/>
    </location>
</feature>
<evidence type="ECO:0000313" key="2">
    <source>
        <dbReference type="EMBL" id="KAA1181198.1"/>
    </source>
</evidence>
<evidence type="ECO:0000259" key="1">
    <source>
        <dbReference type="Pfam" id="PF13274"/>
    </source>
</evidence>
<dbReference type="AlphaFoldDB" id="A0A5B0W3N1"/>
<accession>A0A5B0W3N1</accession>
<organism evidence="2 3">
    <name type="scientific">Rhizobium tropici</name>
    <dbReference type="NCBI Taxonomy" id="398"/>
    <lineage>
        <taxon>Bacteria</taxon>
        <taxon>Pseudomonadati</taxon>
        <taxon>Pseudomonadota</taxon>
        <taxon>Alphaproteobacteria</taxon>
        <taxon>Hyphomicrobiales</taxon>
        <taxon>Rhizobiaceae</taxon>
        <taxon>Rhizobium/Agrobacterium group</taxon>
        <taxon>Rhizobium</taxon>
    </lineage>
</organism>
<gene>
    <name evidence="2" type="ORF">FP026_12800</name>
</gene>
<comment type="caution">
    <text evidence="2">The sequence shown here is derived from an EMBL/GenBank/DDBJ whole genome shotgun (WGS) entry which is preliminary data.</text>
</comment>
<dbReference type="Proteomes" id="UP000323608">
    <property type="component" value="Unassembled WGS sequence"/>
</dbReference>
<name>A0A5B0W3N1_RHITR</name>
<reference evidence="2 3" key="1">
    <citation type="submission" date="2019-07" db="EMBL/GenBank/DDBJ databases">
        <title>The Draft Genome Sequence of Rhizobium tropici SARCC-755 Associated with Superior Nodulation on Pigeonpea (Cajanus cajan (L.) Millsp.).</title>
        <authorList>
            <person name="Bopape F.L."/>
            <person name="Hassen A.I."/>
            <person name="Swanevelder Z.H."/>
            <person name="Gwata E.T."/>
        </authorList>
    </citation>
    <scope>NUCLEOTIDE SEQUENCE [LARGE SCALE GENOMIC DNA]</scope>
    <source>
        <strain evidence="2 3">SARCC-755</strain>
    </source>
</reference>
<dbReference type="EMBL" id="VNIP01000007">
    <property type="protein sequence ID" value="KAA1181198.1"/>
    <property type="molecule type" value="Genomic_DNA"/>
</dbReference>